<sequence>MDTARLLRTSTTVLAVAGLLLSGCSAGAGHSAAASTPTGAVAASQTTAANRAAAPLAPLPATIPDALKPYYEQKLVWHDCGSGGFQCTTMKAPLDYHHPVAADDLTLSITRKRATGPGQRIGSLLVNPGGPGGSAIDYAQIAATHYPAPVRARYDIVGMDPRGVAHSDPVVCLTNRQMDAFTQVDNDPHNRSEINAISAADKRFADGCEQRAAKLLRHISTIEAARDMDILRSLLGDARLNYLGKSYGSMLGATYAGLFPSRVGRLVLDGAMDPSLSSLEESRTQAEGFETAFQSFAKDCAQHPDCPMGQTTDAAGRYIVSFLSSLDAHPLPTGQSRQLGESLGTSGLIEAMYAKQLWPVLRVALAAANRGDGGPLLALSDQYYERSSDGSYSNLMYANAAVNCLDLPPATRSVADVQAVLPAFRKASPHLGPDFAWMTLSCAPWPVKATGRPMRIEAKGAAPILVVGTTRDPATPYQWARSLASQLSSGHLLTYQGDGHTAYASGNDCIDTAVNLYLLEGRVPPPGKTCS</sequence>
<dbReference type="PROSITE" id="PS51257">
    <property type="entry name" value="PROKAR_LIPOPROTEIN"/>
    <property type="match status" value="1"/>
</dbReference>
<feature type="signal peptide" evidence="4">
    <location>
        <begin position="1"/>
        <end position="28"/>
    </location>
</feature>
<evidence type="ECO:0000259" key="5">
    <source>
        <dbReference type="Pfam" id="PF08386"/>
    </source>
</evidence>
<keyword evidence="3 6" id="KW-0378">Hydrolase</keyword>
<evidence type="ECO:0000256" key="1">
    <source>
        <dbReference type="ARBA" id="ARBA00010088"/>
    </source>
</evidence>
<dbReference type="Gene3D" id="3.40.50.1820">
    <property type="entry name" value="alpha/beta hydrolase"/>
    <property type="match status" value="1"/>
</dbReference>
<organism evidence="6 7">
    <name type="scientific">Streptantibioticus rubrisoli</name>
    <dbReference type="NCBI Taxonomy" id="1387313"/>
    <lineage>
        <taxon>Bacteria</taxon>
        <taxon>Bacillati</taxon>
        <taxon>Actinomycetota</taxon>
        <taxon>Actinomycetes</taxon>
        <taxon>Kitasatosporales</taxon>
        <taxon>Streptomycetaceae</taxon>
        <taxon>Streptantibioticus</taxon>
    </lineage>
</organism>
<keyword evidence="2 4" id="KW-0732">Signal</keyword>
<evidence type="ECO:0000256" key="2">
    <source>
        <dbReference type="ARBA" id="ARBA00022729"/>
    </source>
</evidence>
<accession>A0ABT1PGI8</accession>
<dbReference type="InterPro" id="IPR051601">
    <property type="entry name" value="Serine_prot/Carboxylest_S33"/>
</dbReference>
<comment type="caution">
    <text evidence="6">The sequence shown here is derived from an EMBL/GenBank/DDBJ whole genome shotgun (WGS) entry which is preliminary data.</text>
</comment>
<comment type="similarity">
    <text evidence="1">Belongs to the peptidase S33 family.</text>
</comment>
<dbReference type="InterPro" id="IPR013595">
    <property type="entry name" value="Pept_S33_TAP-like_C"/>
</dbReference>
<evidence type="ECO:0000256" key="3">
    <source>
        <dbReference type="ARBA" id="ARBA00022801"/>
    </source>
</evidence>
<feature type="domain" description="Peptidase S33 tripeptidyl aminopeptidase-like C-terminal" evidence="5">
    <location>
        <begin position="429"/>
        <end position="530"/>
    </location>
</feature>
<dbReference type="PANTHER" id="PTHR43248">
    <property type="entry name" value="2-SUCCINYL-6-HYDROXY-2,4-CYCLOHEXADIENE-1-CARBOXYLATE SYNTHASE"/>
    <property type="match status" value="1"/>
</dbReference>
<dbReference type="GO" id="GO:0016787">
    <property type="term" value="F:hydrolase activity"/>
    <property type="evidence" value="ECO:0007669"/>
    <property type="project" value="UniProtKB-KW"/>
</dbReference>
<dbReference type="SUPFAM" id="SSF53474">
    <property type="entry name" value="alpha/beta-Hydrolases"/>
    <property type="match status" value="1"/>
</dbReference>
<dbReference type="InterPro" id="IPR029058">
    <property type="entry name" value="AB_hydrolase_fold"/>
</dbReference>
<protein>
    <submittedName>
        <fullName evidence="6">Alpha/beta hydrolase</fullName>
    </submittedName>
</protein>
<dbReference type="RefSeq" id="WP_255930349.1">
    <property type="nucleotide sequence ID" value="NZ_JANFNH010000028.1"/>
</dbReference>
<name>A0ABT1PGI8_9ACTN</name>
<gene>
    <name evidence="6" type="ORF">NON19_21215</name>
</gene>
<proteinExistence type="inferred from homology"/>
<dbReference type="Proteomes" id="UP001206206">
    <property type="component" value="Unassembled WGS sequence"/>
</dbReference>
<feature type="chain" id="PRO_5046467406" evidence="4">
    <location>
        <begin position="29"/>
        <end position="531"/>
    </location>
</feature>
<dbReference type="PANTHER" id="PTHR43248:SF29">
    <property type="entry name" value="TRIPEPTIDYL AMINOPEPTIDASE"/>
    <property type="match status" value="1"/>
</dbReference>
<evidence type="ECO:0000313" key="6">
    <source>
        <dbReference type="EMBL" id="MCQ4044481.1"/>
    </source>
</evidence>
<evidence type="ECO:0000313" key="7">
    <source>
        <dbReference type="Proteomes" id="UP001206206"/>
    </source>
</evidence>
<keyword evidence="7" id="KW-1185">Reference proteome</keyword>
<reference evidence="6 7" key="1">
    <citation type="submission" date="2022-06" db="EMBL/GenBank/DDBJ databases">
        <title>Draft genome sequence of type strain Streptomyces rubrisoli DSM 42083.</title>
        <authorList>
            <person name="Duangmal K."/>
            <person name="Klaysubun C."/>
        </authorList>
    </citation>
    <scope>NUCLEOTIDE SEQUENCE [LARGE SCALE GENOMIC DNA]</scope>
    <source>
        <strain evidence="6 7">DSM 42083</strain>
    </source>
</reference>
<dbReference type="Pfam" id="PF08386">
    <property type="entry name" value="Abhydrolase_4"/>
    <property type="match status" value="1"/>
</dbReference>
<evidence type="ECO:0000256" key="4">
    <source>
        <dbReference type="SAM" id="SignalP"/>
    </source>
</evidence>
<dbReference type="EMBL" id="JANFNH010000028">
    <property type="protein sequence ID" value="MCQ4044481.1"/>
    <property type="molecule type" value="Genomic_DNA"/>
</dbReference>